<dbReference type="EMBL" id="BMGT01000002">
    <property type="protein sequence ID" value="GGG76817.1"/>
    <property type="molecule type" value="Genomic_DNA"/>
</dbReference>
<accession>A0A917HFF1</accession>
<name>A0A917HFF1_9BACT</name>
<evidence type="ECO:0000313" key="1">
    <source>
        <dbReference type="EMBL" id="GGG76817.1"/>
    </source>
</evidence>
<protein>
    <submittedName>
        <fullName evidence="1">Uncharacterized protein</fullName>
    </submittedName>
</protein>
<organism evidence="1 2">
    <name type="scientific">Edaphobacter dinghuensis</name>
    <dbReference type="NCBI Taxonomy" id="1560005"/>
    <lineage>
        <taxon>Bacteria</taxon>
        <taxon>Pseudomonadati</taxon>
        <taxon>Acidobacteriota</taxon>
        <taxon>Terriglobia</taxon>
        <taxon>Terriglobales</taxon>
        <taxon>Acidobacteriaceae</taxon>
        <taxon>Edaphobacter</taxon>
    </lineage>
</organism>
<sequence length="70" mass="7823">MCRVLRDVIPPTPPGPEGSNGNGLVWAQWVARYIFLPLLFSHSSSENLQTWMIQRREVASVVDFGTSYSG</sequence>
<proteinExistence type="predicted"/>
<dbReference type="AlphaFoldDB" id="A0A917HFF1"/>
<keyword evidence="2" id="KW-1185">Reference proteome</keyword>
<gene>
    <name evidence="1" type="ORF">GCM10011585_19750</name>
</gene>
<reference evidence="1" key="2">
    <citation type="submission" date="2020-09" db="EMBL/GenBank/DDBJ databases">
        <authorList>
            <person name="Sun Q."/>
            <person name="Zhou Y."/>
        </authorList>
    </citation>
    <scope>NUCLEOTIDE SEQUENCE</scope>
    <source>
        <strain evidence="1">CGMCC 1.12997</strain>
    </source>
</reference>
<dbReference type="Proteomes" id="UP000647241">
    <property type="component" value="Unassembled WGS sequence"/>
</dbReference>
<comment type="caution">
    <text evidence="1">The sequence shown here is derived from an EMBL/GenBank/DDBJ whole genome shotgun (WGS) entry which is preliminary data.</text>
</comment>
<reference evidence="1" key="1">
    <citation type="journal article" date="2014" name="Int. J. Syst. Evol. Microbiol.">
        <title>Complete genome sequence of Corynebacterium casei LMG S-19264T (=DSM 44701T), isolated from a smear-ripened cheese.</title>
        <authorList>
            <consortium name="US DOE Joint Genome Institute (JGI-PGF)"/>
            <person name="Walter F."/>
            <person name="Albersmeier A."/>
            <person name="Kalinowski J."/>
            <person name="Ruckert C."/>
        </authorList>
    </citation>
    <scope>NUCLEOTIDE SEQUENCE</scope>
    <source>
        <strain evidence="1">CGMCC 1.12997</strain>
    </source>
</reference>
<evidence type="ECO:0000313" key="2">
    <source>
        <dbReference type="Proteomes" id="UP000647241"/>
    </source>
</evidence>